<accession>A0A0X8FAJ2</accession>
<feature type="binding site" evidence="6">
    <location>
        <position position="201"/>
    </location>
    <ligand>
        <name>ATP</name>
        <dbReference type="ChEBI" id="CHEBI:30616"/>
    </ligand>
</feature>
<dbReference type="Proteomes" id="UP000069912">
    <property type="component" value="Chromosome"/>
</dbReference>
<feature type="binding site" evidence="6">
    <location>
        <position position="134"/>
    </location>
    <ligand>
        <name>Zn(2+)</name>
        <dbReference type="ChEBI" id="CHEBI:29105"/>
        <note>structural</note>
    </ligand>
</feature>
<comment type="domain">
    <text evidence="6">Consists of three domains, a large central CORE domain and two small peripheral domains, NMPbind and LID, which undergo movements during catalysis. The LID domain closes over the site of phosphoryl transfer upon ATP binding. Assembling and dissambling the active center during each catalytic cycle provides an effective means to prevent ATP hydrolysis. Some bacteria have evolved a zinc-coordinating structure that stabilizes the LID domain.</text>
</comment>
<dbReference type="EMBL" id="PKGY01000003">
    <property type="protein sequence ID" value="PKZ21457.1"/>
    <property type="molecule type" value="Genomic_DNA"/>
</dbReference>
<keyword evidence="5 6" id="KW-0067">ATP-binding</keyword>
<sequence length="215" mass="23900">MNIILMGLPGAGKGTQAEKIVATYDIPHISTGDMFRQAIKDQTPLGKEAKSYMDKGGLVPDEVTNGIVKERLQQADTEAKGFMLDGFPRTLNQAKALEEILEDINKTIDAVIYIDVDPEVLEKRLSGRIICGNCGATFNVNFNPPKEEGVCDRCGAEEFYTRDDDKAEVVKNRIEVNQEQQAPILDFYESQGKVYRVPGDIGIDNVFNEIKKIIE</sequence>
<proteinExistence type="inferred from homology"/>
<keyword evidence="4 6" id="KW-0418">Kinase</keyword>
<keyword evidence="6" id="KW-0963">Cytoplasm</keyword>
<feature type="domain" description="Adenylate kinase active site lid" evidence="9">
    <location>
        <begin position="128"/>
        <end position="164"/>
    </location>
</feature>
<name>A0A0X8FAJ2_9LACT</name>
<dbReference type="InterPro" id="IPR007862">
    <property type="entry name" value="Adenylate_kinase_lid-dom"/>
</dbReference>
<dbReference type="HAMAP" id="MF_00235">
    <property type="entry name" value="Adenylate_kinase_Adk"/>
    <property type="match status" value="1"/>
</dbReference>
<evidence type="ECO:0000313" key="13">
    <source>
        <dbReference type="Proteomes" id="UP000234239"/>
    </source>
</evidence>
<dbReference type="RefSeq" id="WP_067972994.1">
    <property type="nucleotide sequence ID" value="NZ_CAJHKM010000004.1"/>
</dbReference>
<comment type="similarity">
    <text evidence="6 7">Belongs to the adenylate kinase family.</text>
</comment>
<keyword evidence="1 6" id="KW-0808">Transferase</keyword>
<feature type="binding site" evidence="6">
    <location>
        <position position="162"/>
    </location>
    <ligand>
        <name>AMP</name>
        <dbReference type="ChEBI" id="CHEBI:456215"/>
    </ligand>
</feature>
<feature type="binding site" evidence="6">
    <location>
        <begin position="57"/>
        <end position="59"/>
    </location>
    <ligand>
        <name>AMP</name>
        <dbReference type="ChEBI" id="CHEBI:456215"/>
    </ligand>
</feature>
<feature type="binding site" evidence="6">
    <location>
        <position position="173"/>
    </location>
    <ligand>
        <name>AMP</name>
        <dbReference type="ChEBI" id="CHEBI:456215"/>
    </ligand>
</feature>
<dbReference type="GO" id="GO:0044209">
    <property type="term" value="P:AMP salvage"/>
    <property type="evidence" value="ECO:0007669"/>
    <property type="project" value="UniProtKB-UniRule"/>
</dbReference>
<dbReference type="PROSITE" id="PS00113">
    <property type="entry name" value="ADENYLATE_KINASE"/>
    <property type="match status" value="1"/>
</dbReference>
<evidence type="ECO:0000256" key="5">
    <source>
        <dbReference type="ARBA" id="ARBA00022840"/>
    </source>
</evidence>
<feature type="binding site" evidence="6">
    <location>
        <position position="31"/>
    </location>
    <ligand>
        <name>AMP</name>
        <dbReference type="ChEBI" id="CHEBI:456215"/>
    </ligand>
</feature>
<evidence type="ECO:0000259" key="9">
    <source>
        <dbReference type="Pfam" id="PF05191"/>
    </source>
</evidence>
<evidence type="ECO:0000256" key="3">
    <source>
        <dbReference type="ARBA" id="ARBA00022741"/>
    </source>
</evidence>
<evidence type="ECO:0000256" key="7">
    <source>
        <dbReference type="RuleBase" id="RU003330"/>
    </source>
</evidence>
<dbReference type="PANTHER" id="PTHR23359">
    <property type="entry name" value="NUCLEOTIDE KINASE"/>
    <property type="match status" value="1"/>
</dbReference>
<keyword evidence="6" id="KW-0479">Metal-binding</keyword>
<comment type="subcellular location">
    <subcellularLocation>
        <location evidence="6 8">Cytoplasm</location>
    </subcellularLocation>
</comment>
<dbReference type="EMBL" id="CP014160">
    <property type="protein sequence ID" value="AMB93811.1"/>
    <property type="molecule type" value="Genomic_DNA"/>
</dbReference>
<dbReference type="CDD" id="cd01428">
    <property type="entry name" value="ADK"/>
    <property type="match status" value="1"/>
</dbReference>
<dbReference type="GO" id="GO:0005524">
    <property type="term" value="F:ATP binding"/>
    <property type="evidence" value="ECO:0007669"/>
    <property type="project" value="UniProtKB-UniRule"/>
</dbReference>
<dbReference type="UniPathway" id="UPA00588">
    <property type="reaction ID" value="UER00649"/>
</dbReference>
<evidence type="ECO:0000313" key="12">
    <source>
        <dbReference type="Proteomes" id="UP000069912"/>
    </source>
</evidence>
<comment type="subunit">
    <text evidence="6 8">Monomer.</text>
</comment>
<feature type="binding site" evidence="6">
    <location>
        <position position="36"/>
    </location>
    <ligand>
        <name>AMP</name>
        <dbReference type="ChEBI" id="CHEBI:456215"/>
    </ligand>
</feature>
<dbReference type="GO" id="GO:0008270">
    <property type="term" value="F:zinc ion binding"/>
    <property type="evidence" value="ECO:0007669"/>
    <property type="project" value="UniProtKB-UniRule"/>
</dbReference>
<dbReference type="InterPro" id="IPR036193">
    <property type="entry name" value="ADK_active_lid_dom_sf"/>
</dbReference>
<reference evidence="12" key="2">
    <citation type="submission" date="2016-01" db="EMBL/GenBank/DDBJ databases">
        <title>Six Aerococcus type strain genome sequencing and assembly using PacBio and Illumina Hiseq.</title>
        <authorList>
            <person name="Carkaci D."/>
            <person name="Dargis R."/>
            <person name="Nielsen X.C."/>
            <person name="Skovgaard O."/>
            <person name="Fuursted K."/>
            <person name="Christensen J.J."/>
        </authorList>
    </citation>
    <scope>NUCLEOTIDE SEQUENCE [LARGE SCALE GENOMIC DNA]</scope>
    <source>
        <strain evidence="12">CCUG43001</strain>
    </source>
</reference>
<dbReference type="FunFam" id="3.40.50.300:FF:000106">
    <property type="entry name" value="Adenylate kinase mitochondrial"/>
    <property type="match status" value="1"/>
</dbReference>
<reference evidence="10 12" key="1">
    <citation type="journal article" date="2016" name="Genome Announc.">
        <title>Complete Genome Sequences of Aerococcus christensenii CCUG 28831T, Aerococcus sanguinicola CCUG 43001T, Aerococcus urinae CCUG 36881T, Aerococcus urinaeequi CCUG 28094T, Aerococcus urinaehominis CCUG 42038 BT, and Aerococcus viridans CCUG 4311T.</title>
        <authorList>
            <person name="Carkaci D."/>
            <person name="Dargis R."/>
            <person name="Nielsen X.C."/>
            <person name="Skovgaard O."/>
            <person name="Fuursted K."/>
            <person name="Christensen J.J."/>
        </authorList>
    </citation>
    <scope>NUCLEOTIDE SEQUENCE [LARGE SCALE GENOMIC DNA]</scope>
    <source>
        <strain evidence="10 12">CCUG43001</strain>
    </source>
</reference>
<dbReference type="OrthoDB" id="9805030at2"/>
<dbReference type="InterPro" id="IPR006259">
    <property type="entry name" value="Adenyl_kin_sub"/>
</dbReference>
<evidence type="ECO:0000256" key="4">
    <source>
        <dbReference type="ARBA" id="ARBA00022777"/>
    </source>
</evidence>
<keyword evidence="6" id="KW-0862">Zinc</keyword>
<evidence type="ECO:0000256" key="1">
    <source>
        <dbReference type="ARBA" id="ARBA00022679"/>
    </source>
</evidence>
<comment type="pathway">
    <text evidence="6">Purine metabolism; AMP biosynthesis via salvage pathway; AMP from ADP: step 1/1.</text>
</comment>
<dbReference type="NCBIfam" id="TIGR01351">
    <property type="entry name" value="adk"/>
    <property type="match status" value="1"/>
</dbReference>
<feature type="binding site" evidence="6">
    <location>
        <begin position="86"/>
        <end position="89"/>
    </location>
    <ligand>
        <name>AMP</name>
        <dbReference type="ChEBI" id="CHEBI:456215"/>
    </ligand>
</feature>
<feature type="binding site" evidence="6">
    <location>
        <position position="151"/>
    </location>
    <ligand>
        <name>Zn(2+)</name>
        <dbReference type="ChEBI" id="CHEBI:29105"/>
        <note>structural</note>
    </ligand>
</feature>
<dbReference type="InterPro" id="IPR027417">
    <property type="entry name" value="P-loop_NTPase"/>
</dbReference>
<dbReference type="GO" id="GO:0005737">
    <property type="term" value="C:cytoplasm"/>
    <property type="evidence" value="ECO:0007669"/>
    <property type="project" value="UniProtKB-SubCell"/>
</dbReference>
<evidence type="ECO:0000256" key="2">
    <source>
        <dbReference type="ARBA" id="ARBA00022727"/>
    </source>
</evidence>
<feature type="binding site" evidence="6">
    <location>
        <begin position="10"/>
        <end position="15"/>
    </location>
    <ligand>
        <name>ATP</name>
        <dbReference type="ChEBI" id="CHEBI:30616"/>
    </ligand>
</feature>
<evidence type="ECO:0000313" key="10">
    <source>
        <dbReference type="EMBL" id="AMB93811.1"/>
    </source>
</evidence>
<dbReference type="InterPro" id="IPR033690">
    <property type="entry name" value="Adenylat_kinase_CS"/>
</dbReference>
<dbReference type="Pfam" id="PF00406">
    <property type="entry name" value="ADK"/>
    <property type="match status" value="1"/>
</dbReference>
<dbReference type="NCBIfam" id="NF001380">
    <property type="entry name" value="PRK00279.1-2"/>
    <property type="match status" value="1"/>
</dbReference>
<dbReference type="AlphaFoldDB" id="A0A0X8FAJ2"/>
<evidence type="ECO:0000256" key="6">
    <source>
        <dbReference type="HAMAP-Rule" id="MF_00235"/>
    </source>
</evidence>
<dbReference type="Gene3D" id="3.40.50.300">
    <property type="entry name" value="P-loop containing nucleotide triphosphate hydrolases"/>
    <property type="match status" value="1"/>
</dbReference>
<dbReference type="KEGG" id="asan:AWM72_03090"/>
<dbReference type="SUPFAM" id="SSF52540">
    <property type="entry name" value="P-loop containing nucleoside triphosphate hydrolases"/>
    <property type="match status" value="1"/>
</dbReference>
<protein>
    <recommendedName>
        <fullName evidence="6 8">Adenylate kinase</fullName>
        <shortName evidence="6">AK</shortName>
        <ecNumber evidence="6 8">2.7.4.3</ecNumber>
    </recommendedName>
    <alternativeName>
        <fullName evidence="6">ATP-AMP transphosphorylase</fullName>
    </alternativeName>
    <alternativeName>
        <fullName evidence="6">ATP:AMP phosphotransferase</fullName>
    </alternativeName>
    <alternativeName>
        <fullName evidence="6">Adenylate monophosphate kinase</fullName>
    </alternativeName>
</protein>
<keyword evidence="2 6" id="KW-0545">Nucleotide biosynthesis</keyword>
<dbReference type="GeneID" id="92903054"/>
<comment type="caution">
    <text evidence="6">Lacks conserved residue(s) required for the propagation of feature annotation.</text>
</comment>
<dbReference type="GO" id="GO:0004017">
    <property type="term" value="F:AMP kinase activity"/>
    <property type="evidence" value="ECO:0007669"/>
    <property type="project" value="UniProtKB-UniRule"/>
</dbReference>
<dbReference type="EC" id="2.7.4.3" evidence="6 8"/>
<comment type="catalytic activity">
    <reaction evidence="6 8">
        <text>AMP + ATP = 2 ADP</text>
        <dbReference type="Rhea" id="RHEA:12973"/>
        <dbReference type="ChEBI" id="CHEBI:30616"/>
        <dbReference type="ChEBI" id="CHEBI:456215"/>
        <dbReference type="ChEBI" id="CHEBI:456216"/>
        <dbReference type="EC" id="2.7.4.3"/>
    </reaction>
</comment>
<gene>
    <name evidence="6" type="primary">adk</name>
    <name evidence="10" type="ORF">AWM72_03090</name>
    <name evidence="11" type="ORF">CYJ28_06000</name>
</gene>
<feature type="binding site" evidence="6">
    <location>
        <position position="131"/>
    </location>
    <ligand>
        <name>Zn(2+)</name>
        <dbReference type="ChEBI" id="CHEBI:29105"/>
        <note>structural</note>
    </ligand>
</feature>
<feature type="binding site" evidence="6">
    <location>
        <position position="93"/>
    </location>
    <ligand>
        <name>AMP</name>
        <dbReference type="ChEBI" id="CHEBI:456215"/>
    </ligand>
</feature>
<dbReference type="InterPro" id="IPR000850">
    <property type="entry name" value="Adenylat/UMP-CMP_kin"/>
</dbReference>
<feature type="binding site" evidence="6">
    <location>
        <begin position="137"/>
        <end position="138"/>
    </location>
    <ligand>
        <name>ATP</name>
        <dbReference type="ChEBI" id="CHEBI:30616"/>
    </ligand>
</feature>
<comment type="function">
    <text evidence="6">Catalyzes the reversible transfer of the terminal phosphate group between ATP and AMP. Plays an important role in cellular energy homeostasis and in adenine nucleotide metabolism.</text>
</comment>
<feature type="binding site" evidence="6">
    <location>
        <position position="128"/>
    </location>
    <ligand>
        <name>ATP</name>
        <dbReference type="ChEBI" id="CHEBI:30616"/>
    </ligand>
</feature>
<dbReference type="Pfam" id="PF05191">
    <property type="entry name" value="ADK_lid"/>
    <property type="match status" value="1"/>
</dbReference>
<dbReference type="NCBIfam" id="NF001381">
    <property type="entry name" value="PRK00279.1-3"/>
    <property type="match status" value="1"/>
</dbReference>
<dbReference type="Proteomes" id="UP000234239">
    <property type="component" value="Unassembled WGS sequence"/>
</dbReference>
<keyword evidence="3 6" id="KW-0547">Nucleotide-binding</keyword>
<dbReference type="SUPFAM" id="SSF57774">
    <property type="entry name" value="Microbial and mitochondrial ADK, insert 'zinc finger' domain"/>
    <property type="match status" value="1"/>
</dbReference>
<dbReference type="PRINTS" id="PR00094">
    <property type="entry name" value="ADENYLTKNASE"/>
</dbReference>
<evidence type="ECO:0000313" key="11">
    <source>
        <dbReference type="EMBL" id="PKZ21457.1"/>
    </source>
</evidence>
<organism evidence="10 12">
    <name type="scientific">Aerococcus sanguinicola</name>
    <dbReference type="NCBI Taxonomy" id="119206"/>
    <lineage>
        <taxon>Bacteria</taxon>
        <taxon>Bacillati</taxon>
        <taxon>Bacillota</taxon>
        <taxon>Bacilli</taxon>
        <taxon>Lactobacillales</taxon>
        <taxon>Aerococcaceae</taxon>
        <taxon>Aerococcus</taxon>
    </lineage>
</organism>
<feature type="region of interest" description="NMP" evidence="6">
    <location>
        <begin position="30"/>
        <end position="59"/>
    </location>
</feature>
<reference evidence="11 13" key="3">
    <citation type="submission" date="2017-12" db="EMBL/GenBank/DDBJ databases">
        <title>Phylogenetic diversity of female urinary microbiome.</title>
        <authorList>
            <person name="Thomas-White K."/>
            <person name="Wolfe A.J."/>
        </authorList>
    </citation>
    <scope>NUCLEOTIDE SEQUENCE [LARGE SCALE GENOMIC DNA]</scope>
    <source>
        <strain evidence="11 13">UMB0139</strain>
    </source>
</reference>
<feature type="binding site" evidence="6">
    <location>
        <position position="154"/>
    </location>
    <ligand>
        <name>Zn(2+)</name>
        <dbReference type="ChEBI" id="CHEBI:29105"/>
        <note>structural</note>
    </ligand>
</feature>
<evidence type="ECO:0000256" key="8">
    <source>
        <dbReference type="RuleBase" id="RU003331"/>
    </source>
</evidence>
<keyword evidence="12" id="KW-1185">Reference proteome</keyword>